<dbReference type="PANTHER" id="PTHR37019:SF2">
    <property type="entry name" value="EXPERA DOMAIN-CONTAINING PROTEIN"/>
    <property type="match status" value="1"/>
</dbReference>
<dbReference type="InterPro" id="IPR056121">
    <property type="entry name" value="DUF7704"/>
</dbReference>
<feature type="transmembrane region" description="Helical" evidence="1">
    <location>
        <begin position="100"/>
        <end position="120"/>
    </location>
</feature>
<reference evidence="3 4" key="1">
    <citation type="journal article" date="2024" name="J. Plant Pathol.">
        <title>Sequence and assembly of the genome of Seiridium unicorne, isolate CBS 538.82, causal agent of cypress canker disease.</title>
        <authorList>
            <person name="Scali E."/>
            <person name="Rocca G.D."/>
            <person name="Danti R."/>
            <person name="Garbelotto M."/>
            <person name="Barberini S."/>
            <person name="Baroncelli R."/>
            <person name="Emiliani G."/>
        </authorList>
    </citation>
    <scope>NUCLEOTIDE SEQUENCE [LARGE SCALE GENOMIC DNA]</scope>
    <source>
        <strain evidence="3 4">BM-138-508</strain>
    </source>
</reference>
<dbReference type="Pfam" id="PF24803">
    <property type="entry name" value="DUF7704"/>
    <property type="match status" value="1"/>
</dbReference>
<name>A0ABR2VBU0_9PEZI</name>
<feature type="domain" description="DUF7704" evidence="2">
    <location>
        <begin position="24"/>
        <end position="118"/>
    </location>
</feature>
<keyword evidence="1" id="KW-0472">Membrane</keyword>
<evidence type="ECO:0000313" key="4">
    <source>
        <dbReference type="Proteomes" id="UP001408356"/>
    </source>
</evidence>
<feature type="transmembrane region" description="Helical" evidence="1">
    <location>
        <begin position="60"/>
        <end position="80"/>
    </location>
</feature>
<evidence type="ECO:0000313" key="3">
    <source>
        <dbReference type="EMBL" id="KAK9424236.1"/>
    </source>
</evidence>
<keyword evidence="1" id="KW-0812">Transmembrane</keyword>
<dbReference type="EMBL" id="JARVKF010000046">
    <property type="protein sequence ID" value="KAK9424236.1"/>
    <property type="molecule type" value="Genomic_DNA"/>
</dbReference>
<keyword evidence="1" id="KW-1133">Transmembrane helix</keyword>
<sequence>MADMGLRTRYPRSGKLLRLPSAEPRTQARGVTLTLLNVYLLLAALAVVCTFTTKQTTTRWYLVAVALADLGHIYATYAAVGPKYFWDFAGWSDMIWGNVGVSAFLHVNRWLTVMGAFGALTSGPMAKGKRA</sequence>
<proteinExistence type="predicted"/>
<dbReference type="PANTHER" id="PTHR37019">
    <property type="entry name" value="CHROMOSOME 1, WHOLE GENOME SHOTGUN SEQUENCE"/>
    <property type="match status" value="1"/>
</dbReference>
<evidence type="ECO:0000256" key="1">
    <source>
        <dbReference type="SAM" id="Phobius"/>
    </source>
</evidence>
<feature type="transmembrane region" description="Helical" evidence="1">
    <location>
        <begin position="31"/>
        <end position="53"/>
    </location>
</feature>
<comment type="caution">
    <text evidence="3">The sequence shown here is derived from an EMBL/GenBank/DDBJ whole genome shotgun (WGS) entry which is preliminary data.</text>
</comment>
<keyword evidence="4" id="KW-1185">Reference proteome</keyword>
<evidence type="ECO:0000259" key="2">
    <source>
        <dbReference type="Pfam" id="PF24803"/>
    </source>
</evidence>
<organism evidence="3 4">
    <name type="scientific">Seiridium unicorne</name>
    <dbReference type="NCBI Taxonomy" id="138068"/>
    <lineage>
        <taxon>Eukaryota</taxon>
        <taxon>Fungi</taxon>
        <taxon>Dikarya</taxon>
        <taxon>Ascomycota</taxon>
        <taxon>Pezizomycotina</taxon>
        <taxon>Sordariomycetes</taxon>
        <taxon>Xylariomycetidae</taxon>
        <taxon>Amphisphaeriales</taxon>
        <taxon>Sporocadaceae</taxon>
        <taxon>Seiridium</taxon>
    </lineage>
</organism>
<gene>
    <name evidence="3" type="ORF">SUNI508_03724</name>
</gene>
<dbReference type="Proteomes" id="UP001408356">
    <property type="component" value="Unassembled WGS sequence"/>
</dbReference>
<protein>
    <recommendedName>
        <fullName evidence="2">DUF7704 domain-containing protein</fullName>
    </recommendedName>
</protein>
<accession>A0ABR2VBU0</accession>